<dbReference type="AlphaFoldDB" id="A0A8B7NYK3"/>
<dbReference type="PRINTS" id="PR02029">
    <property type="entry name" value="ACTREGSIRT1"/>
</dbReference>
<name>A0A8B7NYK3_HYAAZ</name>
<dbReference type="OrthoDB" id="10525677at2759"/>
<dbReference type="Proteomes" id="UP000694843">
    <property type="component" value="Unplaced"/>
</dbReference>
<reference evidence="3" key="1">
    <citation type="submission" date="2025-08" db="UniProtKB">
        <authorList>
            <consortium name="RefSeq"/>
        </authorList>
    </citation>
    <scope>IDENTIFICATION</scope>
</reference>
<accession>A0A8B7NYK3</accession>
<protein>
    <submittedName>
        <fullName evidence="3">Active regulator of SIRT1</fullName>
    </submittedName>
</protein>
<evidence type="ECO:0000256" key="1">
    <source>
        <dbReference type="SAM" id="MobiDB-lite"/>
    </source>
</evidence>
<organism evidence="2 3">
    <name type="scientific">Hyalella azteca</name>
    <name type="common">Amphipod</name>
    <dbReference type="NCBI Taxonomy" id="294128"/>
    <lineage>
        <taxon>Eukaryota</taxon>
        <taxon>Metazoa</taxon>
        <taxon>Ecdysozoa</taxon>
        <taxon>Arthropoda</taxon>
        <taxon>Crustacea</taxon>
        <taxon>Multicrustacea</taxon>
        <taxon>Malacostraca</taxon>
        <taxon>Eumalacostraca</taxon>
        <taxon>Peracarida</taxon>
        <taxon>Amphipoda</taxon>
        <taxon>Senticaudata</taxon>
        <taxon>Talitrida</taxon>
        <taxon>Talitroidea</taxon>
        <taxon>Hyalellidae</taxon>
        <taxon>Hyalella</taxon>
    </lineage>
</organism>
<gene>
    <name evidence="3" type="primary">LOC108674508</name>
</gene>
<evidence type="ECO:0000313" key="2">
    <source>
        <dbReference type="Proteomes" id="UP000694843"/>
    </source>
</evidence>
<dbReference type="KEGG" id="hazt:108674508"/>
<dbReference type="RefSeq" id="XP_018017956.1">
    <property type="nucleotide sequence ID" value="XM_018162467.2"/>
</dbReference>
<dbReference type="GeneID" id="108674508"/>
<proteinExistence type="predicted"/>
<dbReference type="InterPro" id="IPR023262">
    <property type="entry name" value="AROS"/>
</dbReference>
<dbReference type="Pfam" id="PF15684">
    <property type="entry name" value="AROS"/>
    <property type="match status" value="1"/>
</dbReference>
<keyword evidence="2" id="KW-1185">Reference proteome</keyword>
<feature type="region of interest" description="Disordered" evidence="1">
    <location>
        <begin position="28"/>
        <end position="52"/>
    </location>
</feature>
<sequence length="151" mass="17149">MSLQLVDDALELLDSDIGLAEDALKKTTKTKTAAKNSSNKRKKMSTQGKKQSVFQGKKVSCVLDEIKSKIQKKDDTKTSLKFLKRIDSTCSSSYLKQVQKLHAKALEQKHSKAEAKEESKSVFTEADFKKLKSHHFKTPRHHAFNRKRSNL</sequence>
<evidence type="ECO:0000313" key="3">
    <source>
        <dbReference type="RefSeq" id="XP_018017956.1"/>
    </source>
</evidence>